<dbReference type="Pfam" id="PF00881">
    <property type="entry name" value="Nitroreductase"/>
    <property type="match status" value="1"/>
</dbReference>
<evidence type="ECO:0000256" key="6">
    <source>
        <dbReference type="ARBA" id="ARBA00023242"/>
    </source>
</evidence>
<organism evidence="8 9">
    <name type="scientific">Athelia psychrophila</name>
    <dbReference type="NCBI Taxonomy" id="1759441"/>
    <lineage>
        <taxon>Eukaryota</taxon>
        <taxon>Fungi</taxon>
        <taxon>Dikarya</taxon>
        <taxon>Basidiomycota</taxon>
        <taxon>Agaricomycotina</taxon>
        <taxon>Agaricomycetes</taxon>
        <taxon>Agaricomycetidae</taxon>
        <taxon>Atheliales</taxon>
        <taxon>Atheliaceae</taxon>
        <taxon>Athelia</taxon>
    </lineage>
</organism>
<keyword evidence="9" id="KW-1185">Reference proteome</keyword>
<dbReference type="SUPFAM" id="SSF55469">
    <property type="entry name" value="FMN-dependent nitroreductase-like"/>
    <property type="match status" value="1"/>
</dbReference>
<evidence type="ECO:0000256" key="3">
    <source>
        <dbReference type="ARBA" id="ARBA00007118"/>
    </source>
</evidence>
<evidence type="ECO:0000256" key="1">
    <source>
        <dbReference type="ARBA" id="ARBA00004123"/>
    </source>
</evidence>
<evidence type="ECO:0000256" key="4">
    <source>
        <dbReference type="ARBA" id="ARBA00022490"/>
    </source>
</evidence>
<dbReference type="InterPro" id="IPR000415">
    <property type="entry name" value="Nitroreductase-like"/>
</dbReference>
<keyword evidence="6" id="KW-0539">Nucleus</keyword>
<name>A0A165Y4Y7_9AGAM</name>
<evidence type="ECO:0000256" key="2">
    <source>
        <dbReference type="ARBA" id="ARBA00004496"/>
    </source>
</evidence>
<dbReference type="STRING" id="436010.A0A165Y4Y7"/>
<dbReference type="PANTHER" id="PTHR43035">
    <property type="entry name" value="FATTY ACID REPRESSION MUTANT PROTEIN 2-RELATED"/>
    <property type="match status" value="1"/>
</dbReference>
<dbReference type="FunFam" id="3.40.109.10:FF:000001">
    <property type="entry name" value="Nitroreductase family"/>
    <property type="match status" value="1"/>
</dbReference>
<dbReference type="EMBL" id="KV417705">
    <property type="protein sequence ID" value="KZP09213.1"/>
    <property type="molecule type" value="Genomic_DNA"/>
</dbReference>
<comment type="similarity">
    <text evidence="3">Belongs to the nitroreductase family.</text>
</comment>
<reference evidence="8 9" key="1">
    <citation type="journal article" date="2016" name="Mol. Biol. Evol.">
        <title>Comparative Genomics of Early-Diverging Mushroom-Forming Fungi Provides Insights into the Origins of Lignocellulose Decay Capabilities.</title>
        <authorList>
            <person name="Nagy L.G."/>
            <person name="Riley R."/>
            <person name="Tritt A."/>
            <person name="Adam C."/>
            <person name="Daum C."/>
            <person name="Floudas D."/>
            <person name="Sun H."/>
            <person name="Yadav J.S."/>
            <person name="Pangilinan J."/>
            <person name="Larsson K.H."/>
            <person name="Matsuura K."/>
            <person name="Barry K."/>
            <person name="Labutti K."/>
            <person name="Kuo R."/>
            <person name="Ohm R.A."/>
            <person name="Bhattacharya S.S."/>
            <person name="Shirouzu T."/>
            <person name="Yoshinaga Y."/>
            <person name="Martin F.M."/>
            <person name="Grigoriev I.V."/>
            <person name="Hibbett D.S."/>
        </authorList>
    </citation>
    <scope>NUCLEOTIDE SEQUENCE [LARGE SCALE GENOMIC DNA]</scope>
    <source>
        <strain evidence="8 9">CBS 109695</strain>
    </source>
</reference>
<dbReference type="GO" id="GO:0016491">
    <property type="term" value="F:oxidoreductase activity"/>
    <property type="evidence" value="ECO:0007669"/>
    <property type="project" value="UniProtKB-KW"/>
</dbReference>
<gene>
    <name evidence="8" type="ORF">FIBSPDRAFT_914100</name>
</gene>
<evidence type="ECO:0000256" key="5">
    <source>
        <dbReference type="ARBA" id="ARBA00023002"/>
    </source>
</evidence>
<dbReference type="GO" id="GO:0005634">
    <property type="term" value="C:nucleus"/>
    <property type="evidence" value="ECO:0007669"/>
    <property type="project" value="UniProtKB-SubCell"/>
</dbReference>
<keyword evidence="4" id="KW-0963">Cytoplasm</keyword>
<proteinExistence type="inferred from homology"/>
<evidence type="ECO:0000259" key="7">
    <source>
        <dbReference type="Pfam" id="PF00881"/>
    </source>
</evidence>
<dbReference type="PANTHER" id="PTHR43035:SF1">
    <property type="entry name" value="FATTY ACID REPRESSION MUTANT PROTEIN 2-RELATED"/>
    <property type="match status" value="1"/>
</dbReference>
<dbReference type="CDD" id="cd02140">
    <property type="entry name" value="Frm2-like"/>
    <property type="match status" value="1"/>
</dbReference>
<dbReference type="GO" id="GO:0034599">
    <property type="term" value="P:cellular response to oxidative stress"/>
    <property type="evidence" value="ECO:0007669"/>
    <property type="project" value="InterPro"/>
</dbReference>
<dbReference type="InterPro" id="IPR029479">
    <property type="entry name" value="Nitroreductase"/>
</dbReference>
<dbReference type="AlphaFoldDB" id="A0A165Y4Y7"/>
<accession>A0A165Y4Y7</accession>
<evidence type="ECO:0000313" key="8">
    <source>
        <dbReference type="EMBL" id="KZP09213.1"/>
    </source>
</evidence>
<protein>
    <submittedName>
        <fullName evidence="8">Nitroreductase</fullName>
    </submittedName>
</protein>
<dbReference type="OrthoDB" id="2138173at2759"/>
<sequence>MSAPFLQAVKGRRSYYALSNTCPIPDAQLKTIVDAAVTDVPSVFNIQAARVVLLTGKSKDKLWEIVKMGYLPTLGDNADAIKLSTEKIAGYTAGYGTVMFFEDQAAIAGGVARMPVMSPHFPVWSDKSTGMLQFVVWTALEAEGLGASLQHHGSYSPDIASGIQGAFDLPETWKCTALMPFGVPTGPPGMAGREKTFVPIEERVRVFN</sequence>
<dbReference type="InterPro" id="IPR033877">
    <property type="entry name" value="Frm2/Hbn1"/>
</dbReference>
<dbReference type="Proteomes" id="UP000076532">
    <property type="component" value="Unassembled WGS sequence"/>
</dbReference>
<comment type="subcellular location">
    <subcellularLocation>
        <location evidence="2">Cytoplasm</location>
    </subcellularLocation>
    <subcellularLocation>
        <location evidence="1">Nucleus</location>
    </subcellularLocation>
</comment>
<keyword evidence="5" id="KW-0560">Oxidoreductase</keyword>
<dbReference type="Gene3D" id="3.40.109.10">
    <property type="entry name" value="NADH Oxidase"/>
    <property type="match status" value="1"/>
</dbReference>
<evidence type="ECO:0000313" key="9">
    <source>
        <dbReference type="Proteomes" id="UP000076532"/>
    </source>
</evidence>
<feature type="domain" description="Nitroreductase" evidence="7">
    <location>
        <begin position="9"/>
        <end position="182"/>
    </location>
</feature>
<dbReference type="GO" id="GO:0005737">
    <property type="term" value="C:cytoplasm"/>
    <property type="evidence" value="ECO:0007669"/>
    <property type="project" value="UniProtKB-SubCell"/>
</dbReference>